<protein>
    <submittedName>
        <fullName evidence="1">Uncharacterized protein</fullName>
    </submittedName>
</protein>
<dbReference type="EMBL" id="JACGCM010001188">
    <property type="protein sequence ID" value="KAF6159725.1"/>
    <property type="molecule type" value="Genomic_DNA"/>
</dbReference>
<keyword evidence="2" id="KW-1185">Reference proteome</keyword>
<comment type="caution">
    <text evidence="1">The sequence shown here is derived from an EMBL/GenBank/DDBJ whole genome shotgun (WGS) entry which is preliminary data.</text>
</comment>
<sequence>PKPKYRPSARLDVRASFESQAQASAYDHHTFTRPRQGTRSTFMIHYGVVTRKKSYSSRYSTIMKTHIATLIL</sequence>
<evidence type="ECO:0000313" key="2">
    <source>
        <dbReference type="Proteomes" id="UP000541444"/>
    </source>
</evidence>
<dbReference type="Proteomes" id="UP000541444">
    <property type="component" value="Unassembled WGS sequence"/>
</dbReference>
<accession>A0A7J7MXT8</accession>
<dbReference type="AlphaFoldDB" id="A0A7J7MXT8"/>
<gene>
    <name evidence="1" type="ORF">GIB67_029983</name>
</gene>
<proteinExistence type="predicted"/>
<organism evidence="1 2">
    <name type="scientific">Kingdonia uniflora</name>
    <dbReference type="NCBI Taxonomy" id="39325"/>
    <lineage>
        <taxon>Eukaryota</taxon>
        <taxon>Viridiplantae</taxon>
        <taxon>Streptophyta</taxon>
        <taxon>Embryophyta</taxon>
        <taxon>Tracheophyta</taxon>
        <taxon>Spermatophyta</taxon>
        <taxon>Magnoliopsida</taxon>
        <taxon>Ranunculales</taxon>
        <taxon>Circaeasteraceae</taxon>
        <taxon>Kingdonia</taxon>
    </lineage>
</organism>
<evidence type="ECO:0000313" key="1">
    <source>
        <dbReference type="EMBL" id="KAF6159725.1"/>
    </source>
</evidence>
<name>A0A7J7MXT8_9MAGN</name>
<feature type="non-terminal residue" evidence="1">
    <location>
        <position position="72"/>
    </location>
</feature>
<reference evidence="1 2" key="1">
    <citation type="journal article" date="2020" name="IScience">
        <title>Genome Sequencing of the Endangered Kingdonia uniflora (Circaeasteraceae, Ranunculales) Reveals Potential Mechanisms of Evolutionary Specialization.</title>
        <authorList>
            <person name="Sun Y."/>
            <person name="Deng T."/>
            <person name="Zhang A."/>
            <person name="Moore M.J."/>
            <person name="Landis J.B."/>
            <person name="Lin N."/>
            <person name="Zhang H."/>
            <person name="Zhang X."/>
            <person name="Huang J."/>
            <person name="Zhang X."/>
            <person name="Sun H."/>
            <person name="Wang H."/>
        </authorList>
    </citation>
    <scope>NUCLEOTIDE SEQUENCE [LARGE SCALE GENOMIC DNA]</scope>
    <source>
        <strain evidence="1">TB1705</strain>
        <tissue evidence="1">Leaf</tissue>
    </source>
</reference>